<gene>
    <name evidence="2" type="ORF">ACFFIA_20500</name>
</gene>
<dbReference type="RefSeq" id="WP_377253142.1">
    <property type="nucleotide sequence ID" value="NZ_JBHLUH010000040.1"/>
</dbReference>
<feature type="transmembrane region" description="Helical" evidence="1">
    <location>
        <begin position="198"/>
        <end position="219"/>
    </location>
</feature>
<evidence type="ECO:0000256" key="1">
    <source>
        <dbReference type="SAM" id="Phobius"/>
    </source>
</evidence>
<feature type="transmembrane region" description="Helical" evidence="1">
    <location>
        <begin position="152"/>
        <end position="178"/>
    </location>
</feature>
<feature type="transmembrane region" description="Helical" evidence="1">
    <location>
        <begin position="16"/>
        <end position="36"/>
    </location>
</feature>
<dbReference type="Proteomes" id="UP001589867">
    <property type="component" value="Unassembled WGS sequence"/>
</dbReference>
<keyword evidence="3" id="KW-1185">Reference proteome</keyword>
<organism evidence="2 3">
    <name type="scientific">Phytohabitans kaempferiae</name>
    <dbReference type="NCBI Taxonomy" id="1620943"/>
    <lineage>
        <taxon>Bacteria</taxon>
        <taxon>Bacillati</taxon>
        <taxon>Actinomycetota</taxon>
        <taxon>Actinomycetes</taxon>
        <taxon>Micromonosporales</taxon>
        <taxon>Micromonosporaceae</taxon>
    </lineage>
</organism>
<evidence type="ECO:0000313" key="3">
    <source>
        <dbReference type="Proteomes" id="UP001589867"/>
    </source>
</evidence>
<feature type="transmembrane region" description="Helical" evidence="1">
    <location>
        <begin position="226"/>
        <end position="248"/>
    </location>
</feature>
<protein>
    <submittedName>
        <fullName evidence="2">ABC transporter permease subunit</fullName>
    </submittedName>
</protein>
<keyword evidence="1" id="KW-0812">Transmembrane</keyword>
<accession>A0ABV6M5S4</accession>
<evidence type="ECO:0000313" key="2">
    <source>
        <dbReference type="EMBL" id="MFC0530047.1"/>
    </source>
</evidence>
<feature type="transmembrane region" description="Helical" evidence="1">
    <location>
        <begin position="105"/>
        <end position="131"/>
    </location>
</feature>
<proteinExistence type="predicted"/>
<sequence>MNLVLAELSRLVSRRFMQLMAVLLIGAFGITVATTVTNSHRPTEAEWQQAEDHVRFAEARIDEIRRECEQRALTPGFCDAYSEQQPRIEDYLYGVFVFSAEITDLTYFMIAFLALFAFLVAASFIGAELTSGGMTNLLLWRPRRTVVLGTKLATVLAAVLAVSVVATALYIGAFYAIAEVGGVPGDVDAEFWGDLALTVVRGLALVLFAAAVGFGAATLGRHTAAALGLIATYAIVWEVGARIVFSVLEAGRSDRYMLTSYLGAWMTGEISFYDPYVCGSRIMSVCDGRYELTWAHAGGVFAIVLAVMVGGAFATFRHRDLA</sequence>
<name>A0ABV6M5S4_9ACTN</name>
<reference evidence="2 3" key="1">
    <citation type="submission" date="2024-09" db="EMBL/GenBank/DDBJ databases">
        <authorList>
            <person name="Sun Q."/>
            <person name="Mori K."/>
        </authorList>
    </citation>
    <scope>NUCLEOTIDE SEQUENCE [LARGE SCALE GENOMIC DNA]</scope>
    <source>
        <strain evidence="2 3">TBRC 3947</strain>
    </source>
</reference>
<keyword evidence="1" id="KW-1133">Transmembrane helix</keyword>
<dbReference type="EMBL" id="JBHLUH010000040">
    <property type="protein sequence ID" value="MFC0530047.1"/>
    <property type="molecule type" value="Genomic_DNA"/>
</dbReference>
<comment type="caution">
    <text evidence="2">The sequence shown here is derived from an EMBL/GenBank/DDBJ whole genome shotgun (WGS) entry which is preliminary data.</text>
</comment>
<feature type="transmembrane region" description="Helical" evidence="1">
    <location>
        <begin position="294"/>
        <end position="316"/>
    </location>
</feature>
<keyword evidence="1" id="KW-0472">Membrane</keyword>